<dbReference type="Proteomes" id="UP001302745">
    <property type="component" value="Unassembled WGS sequence"/>
</dbReference>
<sequence>MSSAGVMQDEAAGQQRVVSATLLQDLPVETLIEILSNLDFEAFDNMLLVSRRLRSVVELHWPSIFPDIMEREFSPVKGLFDAFWDVDLPCEMACSQLLMACGTLNSLHPLLSFCRVVRRWEVEFTRLRFSNVPQYTRSLQLHELFRLRQGLYVWWRFARSFHGPAACADSSPEARRVFMQQLSTTELHEAYDMWETIRRAVGRTVCPSVSVVRGFGGKLLTHEEGARVGWGDIPENLDIVDTMMRLRPEDILHLLVYRHRYATKASVIRFVRLRHPRIEDSVETFSGAILDVMRQRGVSLFWPFTCPGFPNPRGGILDHREPDIERLRADYSTDVGQCALGDDEWRMSGRPAVVRAGRLEANP</sequence>
<dbReference type="SUPFAM" id="SSF81383">
    <property type="entry name" value="F-box domain"/>
    <property type="match status" value="1"/>
</dbReference>
<reference evidence="2" key="2">
    <citation type="submission" date="2023-05" db="EMBL/GenBank/DDBJ databases">
        <authorList>
            <consortium name="Lawrence Berkeley National Laboratory"/>
            <person name="Steindorff A."/>
            <person name="Hensen N."/>
            <person name="Bonometti L."/>
            <person name="Westerberg I."/>
            <person name="Brannstrom I.O."/>
            <person name="Guillou S."/>
            <person name="Cros-Aarteil S."/>
            <person name="Calhoun S."/>
            <person name="Haridas S."/>
            <person name="Kuo A."/>
            <person name="Mondo S."/>
            <person name="Pangilinan J."/>
            <person name="Riley R."/>
            <person name="Labutti K."/>
            <person name="Andreopoulos B."/>
            <person name="Lipzen A."/>
            <person name="Chen C."/>
            <person name="Yanf M."/>
            <person name="Daum C."/>
            <person name="Ng V."/>
            <person name="Clum A."/>
            <person name="Ohm R."/>
            <person name="Martin F."/>
            <person name="Silar P."/>
            <person name="Natvig D."/>
            <person name="Lalanne C."/>
            <person name="Gautier V."/>
            <person name="Ament-Velasquez S.L."/>
            <person name="Kruys A."/>
            <person name="Hutchinson M.I."/>
            <person name="Powell A.J."/>
            <person name="Barry K."/>
            <person name="Miller A.N."/>
            <person name="Grigoriev I.V."/>
            <person name="Debuchy R."/>
            <person name="Gladieux P."/>
            <person name="Thoren M.H."/>
            <person name="Johannesson H."/>
        </authorList>
    </citation>
    <scope>NUCLEOTIDE SEQUENCE</scope>
    <source>
        <strain evidence="2">CBS 538.74</strain>
    </source>
</reference>
<feature type="domain" description="F-box" evidence="1">
    <location>
        <begin position="20"/>
        <end position="64"/>
    </location>
</feature>
<proteinExistence type="predicted"/>
<dbReference type="InterPro" id="IPR036047">
    <property type="entry name" value="F-box-like_dom_sf"/>
</dbReference>
<protein>
    <recommendedName>
        <fullName evidence="1">F-box domain-containing protein</fullName>
    </recommendedName>
</protein>
<evidence type="ECO:0000259" key="1">
    <source>
        <dbReference type="PROSITE" id="PS50181"/>
    </source>
</evidence>
<dbReference type="PROSITE" id="PS50181">
    <property type="entry name" value="FBOX"/>
    <property type="match status" value="1"/>
</dbReference>
<evidence type="ECO:0000313" key="2">
    <source>
        <dbReference type="EMBL" id="KAK4149382.1"/>
    </source>
</evidence>
<name>A0AAN6VDI7_9PEZI</name>
<accession>A0AAN6VDI7</accession>
<comment type="caution">
    <text evidence="2">The sequence shown here is derived from an EMBL/GenBank/DDBJ whole genome shotgun (WGS) entry which is preliminary data.</text>
</comment>
<gene>
    <name evidence="2" type="ORF">C8A00DRAFT_38024</name>
</gene>
<organism evidence="2 3">
    <name type="scientific">Chaetomidium leptoderma</name>
    <dbReference type="NCBI Taxonomy" id="669021"/>
    <lineage>
        <taxon>Eukaryota</taxon>
        <taxon>Fungi</taxon>
        <taxon>Dikarya</taxon>
        <taxon>Ascomycota</taxon>
        <taxon>Pezizomycotina</taxon>
        <taxon>Sordariomycetes</taxon>
        <taxon>Sordariomycetidae</taxon>
        <taxon>Sordariales</taxon>
        <taxon>Chaetomiaceae</taxon>
        <taxon>Chaetomidium</taxon>
    </lineage>
</organism>
<dbReference type="InterPro" id="IPR001810">
    <property type="entry name" value="F-box_dom"/>
</dbReference>
<dbReference type="Pfam" id="PF12937">
    <property type="entry name" value="F-box-like"/>
    <property type="match status" value="1"/>
</dbReference>
<evidence type="ECO:0000313" key="3">
    <source>
        <dbReference type="Proteomes" id="UP001302745"/>
    </source>
</evidence>
<reference evidence="2" key="1">
    <citation type="journal article" date="2023" name="Mol. Phylogenet. Evol.">
        <title>Genome-scale phylogeny and comparative genomics of the fungal order Sordariales.</title>
        <authorList>
            <person name="Hensen N."/>
            <person name="Bonometti L."/>
            <person name="Westerberg I."/>
            <person name="Brannstrom I.O."/>
            <person name="Guillou S."/>
            <person name="Cros-Aarteil S."/>
            <person name="Calhoun S."/>
            <person name="Haridas S."/>
            <person name="Kuo A."/>
            <person name="Mondo S."/>
            <person name="Pangilinan J."/>
            <person name="Riley R."/>
            <person name="LaButti K."/>
            <person name="Andreopoulos B."/>
            <person name="Lipzen A."/>
            <person name="Chen C."/>
            <person name="Yan M."/>
            <person name="Daum C."/>
            <person name="Ng V."/>
            <person name="Clum A."/>
            <person name="Steindorff A."/>
            <person name="Ohm R.A."/>
            <person name="Martin F."/>
            <person name="Silar P."/>
            <person name="Natvig D.O."/>
            <person name="Lalanne C."/>
            <person name="Gautier V."/>
            <person name="Ament-Velasquez S.L."/>
            <person name="Kruys A."/>
            <person name="Hutchinson M.I."/>
            <person name="Powell A.J."/>
            <person name="Barry K."/>
            <person name="Miller A.N."/>
            <person name="Grigoriev I.V."/>
            <person name="Debuchy R."/>
            <person name="Gladieux P."/>
            <person name="Hiltunen Thoren M."/>
            <person name="Johannesson H."/>
        </authorList>
    </citation>
    <scope>NUCLEOTIDE SEQUENCE</scope>
    <source>
        <strain evidence="2">CBS 538.74</strain>
    </source>
</reference>
<dbReference type="AlphaFoldDB" id="A0AAN6VDI7"/>
<dbReference type="EMBL" id="MU857166">
    <property type="protein sequence ID" value="KAK4149382.1"/>
    <property type="molecule type" value="Genomic_DNA"/>
</dbReference>
<keyword evidence="3" id="KW-1185">Reference proteome</keyword>